<dbReference type="SUPFAM" id="SSF53300">
    <property type="entry name" value="vWA-like"/>
    <property type="match status" value="1"/>
</dbReference>
<dbReference type="InterPro" id="IPR040322">
    <property type="entry name" value="TROVE2"/>
</dbReference>
<dbReference type="InterPro" id="IPR056800">
    <property type="entry name" value="vWA_Ro60"/>
</dbReference>
<dbReference type="Pfam" id="PF05731">
    <property type="entry name" value="TROVE"/>
    <property type="match status" value="1"/>
</dbReference>
<evidence type="ECO:0000256" key="1">
    <source>
        <dbReference type="ARBA" id="ARBA00004496"/>
    </source>
</evidence>
<sequence length="555" mass="63366">MSHKLTPEIRLKRFLYLSREDSVFVSGNPEKHNYYKVEKLTCASDLLKDDFEKSKDFLTNLFVNAESDRILPRREALFFALACLITNENAKDNQRHFLYSLVLNMCRSNEDLFTFIKFLSKIKKPFSSGVTKIVSAYYLRQDPIDLVKCVLESNSYHGWTHKDLIKLIHCKTDNQAIEVIIKYILYGKKKAEEAVGDDPTALKAISYIQQMKEYKTSNDVQKVAEFIPALNIKHVWQIPPSLIKSQVVWAAIIPQLSLNDLIASLPKLYRMGFLKSGPIQTKIIDIFCNNEAIRASNLHPVEFYIGLKNFEKGGKPKDPHLIKYLESKEDVEAKILADPEYKKPNFAHQEPAKCTPVINALQRALSSSYGNLKPVNKRILVSIDASEKMNEPCLTTKNVTCLEAAVFITYSLFKANKIVTVVVFNGTNVTPVPLEKNITLAHFYKKVKEAKHSATIWSAPLEWAAEERKPFDVFILMGLRSNLVDLPKELREIDKPKEAFSSYMQKMNLPYVRLVVCSLSVHNTYFSDGATNILDICGFDKNVPNIIDTFCRNLF</sequence>
<organism evidence="8 9">
    <name type="scientific">Oryctes borbonicus</name>
    <dbReference type="NCBI Taxonomy" id="1629725"/>
    <lineage>
        <taxon>Eukaryota</taxon>
        <taxon>Metazoa</taxon>
        <taxon>Ecdysozoa</taxon>
        <taxon>Arthropoda</taxon>
        <taxon>Hexapoda</taxon>
        <taxon>Insecta</taxon>
        <taxon>Pterygota</taxon>
        <taxon>Neoptera</taxon>
        <taxon>Endopterygota</taxon>
        <taxon>Coleoptera</taxon>
        <taxon>Polyphaga</taxon>
        <taxon>Scarabaeiformia</taxon>
        <taxon>Scarabaeidae</taxon>
        <taxon>Dynastinae</taxon>
        <taxon>Oryctes</taxon>
    </lineage>
</organism>
<comment type="subcellular location">
    <subcellularLocation>
        <location evidence="1">Cytoplasm</location>
    </subcellularLocation>
</comment>
<dbReference type="OrthoDB" id="6098064at2759"/>
<evidence type="ECO:0000256" key="3">
    <source>
        <dbReference type="ARBA" id="ARBA00022490"/>
    </source>
</evidence>
<evidence type="ECO:0000256" key="2">
    <source>
        <dbReference type="ARBA" id="ARBA00007814"/>
    </source>
</evidence>
<evidence type="ECO:0000259" key="7">
    <source>
        <dbReference type="PROSITE" id="PS50988"/>
    </source>
</evidence>
<keyword evidence="5" id="KW-0694">RNA-binding</keyword>
<name>A0A0T6AZP3_9SCAR</name>
<dbReference type="InterPro" id="IPR036465">
    <property type="entry name" value="vWFA_dom_sf"/>
</dbReference>
<evidence type="ECO:0000313" key="8">
    <source>
        <dbReference type="EMBL" id="KRT80103.1"/>
    </source>
</evidence>
<dbReference type="Pfam" id="PF25045">
    <property type="entry name" value="vWA_Ro60"/>
    <property type="match status" value="1"/>
</dbReference>
<dbReference type="EMBL" id="LJIG01022528">
    <property type="protein sequence ID" value="KRT80103.1"/>
    <property type="molecule type" value="Genomic_DNA"/>
</dbReference>
<evidence type="ECO:0000256" key="6">
    <source>
        <dbReference type="ARBA" id="ARBA00023274"/>
    </source>
</evidence>
<dbReference type="Proteomes" id="UP000051574">
    <property type="component" value="Unassembled WGS sequence"/>
</dbReference>
<keyword evidence="3" id="KW-0963">Cytoplasm</keyword>
<evidence type="ECO:0000256" key="5">
    <source>
        <dbReference type="ARBA" id="ARBA00022884"/>
    </source>
</evidence>
<protein>
    <recommendedName>
        <fullName evidence="7">TROVE domain-containing protein</fullName>
    </recommendedName>
</protein>
<evidence type="ECO:0000313" key="9">
    <source>
        <dbReference type="Proteomes" id="UP000051574"/>
    </source>
</evidence>
<dbReference type="InterPro" id="IPR037214">
    <property type="entry name" value="TROVE_dom_sf"/>
</dbReference>
<keyword evidence="9" id="KW-1185">Reference proteome</keyword>
<comment type="caution">
    <text evidence="8">The sequence shown here is derived from an EMBL/GenBank/DDBJ whole genome shotgun (WGS) entry which is preliminary data.</text>
</comment>
<reference evidence="8 9" key="1">
    <citation type="submission" date="2015-09" db="EMBL/GenBank/DDBJ databases">
        <title>Draft genome of the scarab beetle Oryctes borbonicus.</title>
        <authorList>
            <person name="Meyer J.M."/>
            <person name="Markov G.V."/>
            <person name="Baskaran P."/>
            <person name="Herrmann M."/>
            <person name="Sommer R.J."/>
            <person name="Roedelsperger C."/>
        </authorList>
    </citation>
    <scope>NUCLEOTIDE SEQUENCE [LARGE SCALE GENOMIC DNA]</scope>
    <source>
        <strain evidence="8">OB123</strain>
        <tissue evidence="8">Whole animal</tissue>
    </source>
</reference>
<proteinExistence type="inferred from homology"/>
<dbReference type="AlphaFoldDB" id="A0A0T6AZP3"/>
<dbReference type="PROSITE" id="PS50988">
    <property type="entry name" value="TROVE"/>
    <property type="match status" value="1"/>
</dbReference>
<dbReference type="Gene3D" id="3.40.50.410">
    <property type="entry name" value="von Willebrand factor, type A domain"/>
    <property type="match status" value="1"/>
</dbReference>
<accession>A0A0T6AZP3</accession>
<dbReference type="PANTHER" id="PTHR14202">
    <property type="entry name" value="60 KDA RIBONUCLEOPROTEIN SSA/RO"/>
    <property type="match status" value="1"/>
</dbReference>
<dbReference type="InterPro" id="IPR008858">
    <property type="entry name" value="TROVE_dom"/>
</dbReference>
<dbReference type="SUPFAM" id="SSF140864">
    <property type="entry name" value="TROVE domain-like"/>
    <property type="match status" value="1"/>
</dbReference>
<dbReference type="GO" id="GO:0003723">
    <property type="term" value="F:RNA binding"/>
    <property type="evidence" value="ECO:0007669"/>
    <property type="project" value="UniProtKB-KW"/>
</dbReference>
<keyword evidence="6" id="KW-0687">Ribonucleoprotein</keyword>
<dbReference type="GO" id="GO:0046872">
    <property type="term" value="F:metal ion binding"/>
    <property type="evidence" value="ECO:0007669"/>
    <property type="project" value="UniProtKB-KW"/>
</dbReference>
<feature type="domain" description="TROVE" evidence="7">
    <location>
        <begin position="1"/>
        <end position="377"/>
    </location>
</feature>
<keyword evidence="4" id="KW-0479">Metal-binding</keyword>
<dbReference type="GO" id="GO:1990904">
    <property type="term" value="C:ribonucleoprotein complex"/>
    <property type="evidence" value="ECO:0007669"/>
    <property type="project" value="UniProtKB-KW"/>
</dbReference>
<comment type="similarity">
    <text evidence="2">Belongs to the Ro 60 kDa family.</text>
</comment>
<dbReference type="PANTHER" id="PTHR14202:SF0">
    <property type="entry name" value="RNA-BINDING PROTEIN RO60"/>
    <property type="match status" value="1"/>
</dbReference>
<dbReference type="GO" id="GO:0005737">
    <property type="term" value="C:cytoplasm"/>
    <property type="evidence" value="ECO:0007669"/>
    <property type="project" value="UniProtKB-SubCell"/>
</dbReference>
<gene>
    <name evidence="8" type="ORF">AMK59_7522</name>
</gene>
<evidence type="ECO:0000256" key="4">
    <source>
        <dbReference type="ARBA" id="ARBA00022723"/>
    </source>
</evidence>